<dbReference type="EMBL" id="KN838585">
    <property type="protein sequence ID" value="KIK03029.1"/>
    <property type="molecule type" value="Genomic_DNA"/>
</dbReference>
<dbReference type="Proteomes" id="UP000054477">
    <property type="component" value="Unassembled WGS sequence"/>
</dbReference>
<dbReference type="AlphaFoldDB" id="A0A0C9XNI8"/>
<dbReference type="OrthoDB" id="3203379at2759"/>
<evidence type="ECO:0000313" key="2">
    <source>
        <dbReference type="EMBL" id="KIK03029.1"/>
    </source>
</evidence>
<dbReference type="Pfam" id="PF20231">
    <property type="entry name" value="DUF6589"/>
    <property type="match status" value="1"/>
</dbReference>
<feature type="non-terminal residue" evidence="2">
    <location>
        <position position="287"/>
    </location>
</feature>
<accession>A0A0C9XNI8</accession>
<gene>
    <name evidence="2" type="ORF">K443DRAFT_61464</name>
</gene>
<evidence type="ECO:0000259" key="1">
    <source>
        <dbReference type="Pfam" id="PF20231"/>
    </source>
</evidence>
<feature type="domain" description="DUF6589" evidence="1">
    <location>
        <begin position="2"/>
        <end position="215"/>
    </location>
</feature>
<sequence>LDEAIKHVSEAHFRACWMETASVKTFSELKKKSPQDLKTLAGEILRKHASREAIHKIESLPDDKQDHILKQWTMWNTDVLAYLELRDAIKIGDVGRMEDLVPTLLFRFAGGGNSKYAIEMLELLQGLRKEWPVEIKNFIREWCWLMNRTGKRDGFLPFDLGQEENIADIKVNYRSMGPGATMDYIQKVSPAIPTLRGVQRHMEDQFKSLTRGARHGVPQKEDDVGKLTAQYMKSGIHKFVAGRKIHNSPDKAPDFLTMGAINLEKLGTIDKWFTQRTHARAMGENWD</sequence>
<reference evidence="2 3" key="1">
    <citation type="submission" date="2014-04" db="EMBL/GenBank/DDBJ databases">
        <authorList>
            <consortium name="DOE Joint Genome Institute"/>
            <person name="Kuo A."/>
            <person name="Kohler A."/>
            <person name="Nagy L.G."/>
            <person name="Floudas D."/>
            <person name="Copeland A."/>
            <person name="Barry K.W."/>
            <person name="Cichocki N."/>
            <person name="Veneault-Fourrey C."/>
            <person name="LaButti K."/>
            <person name="Lindquist E.A."/>
            <person name="Lipzen A."/>
            <person name="Lundell T."/>
            <person name="Morin E."/>
            <person name="Murat C."/>
            <person name="Sun H."/>
            <person name="Tunlid A."/>
            <person name="Henrissat B."/>
            <person name="Grigoriev I.V."/>
            <person name="Hibbett D.S."/>
            <person name="Martin F."/>
            <person name="Nordberg H.P."/>
            <person name="Cantor M.N."/>
            <person name="Hua S.X."/>
        </authorList>
    </citation>
    <scope>NUCLEOTIDE SEQUENCE [LARGE SCALE GENOMIC DNA]</scope>
    <source>
        <strain evidence="2 3">LaAM-08-1</strain>
    </source>
</reference>
<keyword evidence="3" id="KW-1185">Reference proteome</keyword>
<dbReference type="STRING" id="1095629.A0A0C9XNI8"/>
<dbReference type="HOGENOM" id="CLU_050542_0_0_1"/>
<proteinExistence type="predicted"/>
<protein>
    <recommendedName>
        <fullName evidence="1">DUF6589 domain-containing protein</fullName>
    </recommendedName>
</protein>
<dbReference type="InterPro" id="IPR046496">
    <property type="entry name" value="DUF6589"/>
</dbReference>
<organism evidence="2 3">
    <name type="scientific">Laccaria amethystina LaAM-08-1</name>
    <dbReference type="NCBI Taxonomy" id="1095629"/>
    <lineage>
        <taxon>Eukaryota</taxon>
        <taxon>Fungi</taxon>
        <taxon>Dikarya</taxon>
        <taxon>Basidiomycota</taxon>
        <taxon>Agaricomycotina</taxon>
        <taxon>Agaricomycetes</taxon>
        <taxon>Agaricomycetidae</taxon>
        <taxon>Agaricales</taxon>
        <taxon>Agaricineae</taxon>
        <taxon>Hydnangiaceae</taxon>
        <taxon>Laccaria</taxon>
    </lineage>
</organism>
<feature type="non-terminal residue" evidence="2">
    <location>
        <position position="1"/>
    </location>
</feature>
<evidence type="ECO:0000313" key="3">
    <source>
        <dbReference type="Proteomes" id="UP000054477"/>
    </source>
</evidence>
<name>A0A0C9XNI8_9AGAR</name>
<reference evidence="3" key="2">
    <citation type="submission" date="2015-01" db="EMBL/GenBank/DDBJ databases">
        <title>Evolutionary Origins and Diversification of the Mycorrhizal Mutualists.</title>
        <authorList>
            <consortium name="DOE Joint Genome Institute"/>
            <consortium name="Mycorrhizal Genomics Consortium"/>
            <person name="Kohler A."/>
            <person name="Kuo A."/>
            <person name="Nagy L.G."/>
            <person name="Floudas D."/>
            <person name="Copeland A."/>
            <person name="Barry K.W."/>
            <person name="Cichocki N."/>
            <person name="Veneault-Fourrey C."/>
            <person name="LaButti K."/>
            <person name="Lindquist E.A."/>
            <person name="Lipzen A."/>
            <person name="Lundell T."/>
            <person name="Morin E."/>
            <person name="Murat C."/>
            <person name="Riley R."/>
            <person name="Ohm R."/>
            <person name="Sun H."/>
            <person name="Tunlid A."/>
            <person name="Henrissat B."/>
            <person name="Grigoriev I.V."/>
            <person name="Hibbett D.S."/>
            <person name="Martin F."/>
        </authorList>
    </citation>
    <scope>NUCLEOTIDE SEQUENCE [LARGE SCALE GENOMIC DNA]</scope>
    <source>
        <strain evidence="3">LaAM-08-1</strain>
    </source>
</reference>